<evidence type="ECO:0000313" key="1">
    <source>
        <dbReference type="EMBL" id="ASD50583.1"/>
    </source>
</evidence>
<sequence>MTKIIALRDDVLNVHDFLVEHASAIPRQRGFYIVHKPMVVYKGTRVGHGLTTSYDAITELEIPAGAEVFSSTSEMWCDGDEYLGSDARKMRASRAKVLRSWQERIDERGGSSGFCGEDVVLCMHRRSVREDVWWDKKIFQEGLRHAAIEVELTRSIHQPNFCYQVGQEVVPWEAFERSPGQCASGIHFFVNPTDAYYY</sequence>
<organism evidence="1 2">
    <name type="scientific">Acidovorax phage ACP17</name>
    <dbReference type="NCBI Taxonomy" id="2010329"/>
    <lineage>
        <taxon>Viruses</taxon>
        <taxon>Duplodnaviria</taxon>
        <taxon>Heunggongvirae</taxon>
        <taxon>Uroviricota</taxon>
        <taxon>Caudoviricetes</taxon>
        <taxon>Busanvirus</taxon>
        <taxon>Busanvirus ACP17</taxon>
    </lineage>
</organism>
<dbReference type="Proteomes" id="UP000224101">
    <property type="component" value="Segment"/>
</dbReference>
<protein>
    <submittedName>
        <fullName evidence="1">Uncharacterized protein</fullName>
    </submittedName>
</protein>
<dbReference type="KEGG" id="vg:40085739"/>
<name>A0A218M3F4_9CAUD</name>
<keyword evidence="2" id="KW-1185">Reference proteome</keyword>
<dbReference type="RefSeq" id="YP_009609654.1">
    <property type="nucleotide sequence ID" value="NC_041997.1"/>
</dbReference>
<dbReference type="OrthoDB" id="6202at10239"/>
<accession>A0A218M3F4</accession>
<dbReference type="EMBL" id="KY979132">
    <property type="protein sequence ID" value="ASD50583.1"/>
    <property type="molecule type" value="Genomic_DNA"/>
</dbReference>
<evidence type="ECO:0000313" key="2">
    <source>
        <dbReference type="Proteomes" id="UP000224101"/>
    </source>
</evidence>
<proteinExistence type="predicted"/>
<dbReference type="GeneID" id="40085739"/>
<reference evidence="1 2" key="1">
    <citation type="submission" date="2017-08" db="EMBL/GenBank/DDBJ databases">
        <title>Characterization and complete genome sequence of novel bacteriophage infecting the causal agent of bacterial fruit blotch, Acidovorax citrulli.</title>
        <authorList>
            <person name="Midani A.R."/>
            <person name="Park S.-H."/>
            <person name="Choi T.-J."/>
        </authorList>
    </citation>
    <scope>NUCLEOTIDE SEQUENCE [LARGE SCALE GENOMIC DNA]</scope>
</reference>